<dbReference type="EMBL" id="CAJNOM010000132">
    <property type="protein sequence ID" value="CAF1111537.1"/>
    <property type="molecule type" value="Genomic_DNA"/>
</dbReference>
<dbReference type="AlphaFoldDB" id="A0A814PX03"/>
<reference evidence="3" key="1">
    <citation type="submission" date="2021-02" db="EMBL/GenBank/DDBJ databases">
        <authorList>
            <person name="Nowell W R."/>
        </authorList>
    </citation>
    <scope>NUCLEOTIDE SEQUENCE</scope>
</reference>
<sequence>MQGRILLVFLLSTTFTEGFLFSSSPKCQIKKYKSNTYITGDPLLIHEDFHERVKPLENLAKTCQVRLYIRGSYYQLPNPADQVLASDADLVIGHGFQFEIRDENNAILCNKMCLSKNPTDIPAVNCFLQGVINHGLTWSKYNTDTISDGTYAANTVGYHTLKTDVQTRCKDEKLKRQLLRALRKMYIEENEEKK</sequence>
<evidence type="ECO:0000313" key="4">
    <source>
        <dbReference type="Proteomes" id="UP000663832"/>
    </source>
</evidence>
<organism evidence="3 4">
    <name type="scientific">Adineta steineri</name>
    <dbReference type="NCBI Taxonomy" id="433720"/>
    <lineage>
        <taxon>Eukaryota</taxon>
        <taxon>Metazoa</taxon>
        <taxon>Spiralia</taxon>
        <taxon>Gnathifera</taxon>
        <taxon>Rotifera</taxon>
        <taxon>Eurotatoria</taxon>
        <taxon>Bdelloidea</taxon>
        <taxon>Adinetida</taxon>
        <taxon>Adinetidae</taxon>
        <taxon>Adineta</taxon>
    </lineage>
</organism>
<dbReference type="Proteomes" id="UP000663832">
    <property type="component" value="Unassembled WGS sequence"/>
</dbReference>
<evidence type="ECO:0000256" key="1">
    <source>
        <dbReference type="SAM" id="SignalP"/>
    </source>
</evidence>
<keyword evidence="1" id="KW-0732">Signal</keyword>
<dbReference type="EMBL" id="CAJNOI010000071">
    <property type="protein sequence ID" value="CAF0999071.1"/>
    <property type="molecule type" value="Genomic_DNA"/>
</dbReference>
<feature type="signal peptide" evidence="1">
    <location>
        <begin position="1"/>
        <end position="18"/>
    </location>
</feature>
<evidence type="ECO:0000313" key="3">
    <source>
        <dbReference type="EMBL" id="CAF1111537.1"/>
    </source>
</evidence>
<gene>
    <name evidence="2" type="ORF">BJG266_LOCUS15828</name>
    <name evidence="3" type="ORF">QVE165_LOCUS20871</name>
</gene>
<feature type="chain" id="PRO_5036225617" evidence="1">
    <location>
        <begin position="19"/>
        <end position="194"/>
    </location>
</feature>
<protein>
    <submittedName>
        <fullName evidence="3">Uncharacterized protein</fullName>
    </submittedName>
</protein>
<name>A0A814PX03_9BILA</name>
<comment type="caution">
    <text evidence="3">The sequence shown here is derived from an EMBL/GenBank/DDBJ whole genome shotgun (WGS) entry which is preliminary data.</text>
</comment>
<dbReference type="OrthoDB" id="10014977at2759"/>
<evidence type="ECO:0000313" key="2">
    <source>
        <dbReference type="EMBL" id="CAF0999071.1"/>
    </source>
</evidence>
<keyword evidence="4" id="KW-1185">Reference proteome</keyword>
<proteinExistence type="predicted"/>
<dbReference type="Proteomes" id="UP000663877">
    <property type="component" value="Unassembled WGS sequence"/>
</dbReference>
<accession>A0A814PX03</accession>